<dbReference type="InterPro" id="IPR002903">
    <property type="entry name" value="RsmH"/>
</dbReference>
<dbReference type="EMBL" id="NETL01000028">
    <property type="protein sequence ID" value="OTN63723.1"/>
    <property type="molecule type" value="Genomic_DNA"/>
</dbReference>
<evidence type="ECO:0000256" key="1">
    <source>
        <dbReference type="ARBA" id="ARBA00010396"/>
    </source>
</evidence>
<evidence type="ECO:0000256" key="2">
    <source>
        <dbReference type="ARBA" id="ARBA00022603"/>
    </source>
</evidence>
<dbReference type="OrthoDB" id="439808at2759"/>
<feature type="signal peptide" evidence="6">
    <location>
        <begin position="1"/>
        <end position="18"/>
    </location>
</feature>
<dbReference type="VEuPathDB" id="PlasmoDB:PKNOH_S140274900"/>
<dbReference type="SUPFAM" id="SSF81799">
    <property type="entry name" value="Putative methyltransferase TM0872, insert domain"/>
    <property type="match status" value="1"/>
</dbReference>
<keyword evidence="6" id="KW-0732">Signal</keyword>
<evidence type="ECO:0000256" key="4">
    <source>
        <dbReference type="ARBA" id="ARBA00022691"/>
    </source>
</evidence>
<feature type="compositionally biased region" description="Basic and acidic residues" evidence="5">
    <location>
        <begin position="135"/>
        <end position="144"/>
    </location>
</feature>
<reference evidence="7 8" key="1">
    <citation type="submission" date="2017-05" db="EMBL/GenBank/DDBJ databases">
        <title>PacBio assembly of a Plasmodium knowlesi genome sequence with Hi-C correction and manual annotation of the SICAvar gene family.</title>
        <authorList>
            <person name="Lapp S.A."/>
            <person name="Geraldo J.A."/>
            <person name="Chien J.-T."/>
            <person name="Ay F."/>
            <person name="Pakala S.B."/>
            <person name="Batugedara G."/>
            <person name="Humphrey J.C."/>
            <person name="Debarry J.D."/>
            <person name="Le Roch K.G."/>
            <person name="Galinski M.R."/>
            <person name="Kissinger J.C."/>
        </authorList>
    </citation>
    <scope>NUCLEOTIDE SEQUENCE [LARGE SCALE GENOMIC DNA]</scope>
    <source>
        <strain evidence="8">Malayan Strain Pk1 (A+)</strain>
    </source>
</reference>
<dbReference type="Gene3D" id="1.10.150.170">
    <property type="entry name" value="Putative methyltransferase TM0872, insert domain"/>
    <property type="match status" value="2"/>
</dbReference>
<accession>A0A1Y3DFG9</accession>
<dbReference type="Gene3D" id="3.40.50.150">
    <property type="entry name" value="Vaccinia Virus protein VP39"/>
    <property type="match status" value="2"/>
</dbReference>
<gene>
    <name evidence="7" type="ORF">PKNOH_S140274900</name>
</gene>
<evidence type="ECO:0000256" key="5">
    <source>
        <dbReference type="SAM" id="MobiDB-lite"/>
    </source>
</evidence>
<feature type="compositionally biased region" description="Basic and acidic residues" evidence="5">
    <location>
        <begin position="152"/>
        <end position="167"/>
    </location>
</feature>
<dbReference type="Proteomes" id="UP000195012">
    <property type="component" value="Unassembled WGS sequence"/>
</dbReference>
<dbReference type="SUPFAM" id="SSF53335">
    <property type="entry name" value="S-adenosyl-L-methionine-dependent methyltransferases"/>
    <property type="match status" value="1"/>
</dbReference>
<keyword evidence="2 7" id="KW-0489">Methyltransferase</keyword>
<feature type="compositionally biased region" description="Polar residues" evidence="5">
    <location>
        <begin position="170"/>
        <end position="180"/>
    </location>
</feature>
<dbReference type="InterPro" id="IPR029063">
    <property type="entry name" value="SAM-dependent_MTases_sf"/>
</dbReference>
<dbReference type="InterPro" id="IPR023397">
    <property type="entry name" value="SAM-dep_MeTrfase_MraW_recog"/>
</dbReference>
<sequence length="507" mass="58365">MHNSLFLSLALLSTCGHCFWVSHPEKTLAPPFTPQRGRPCSDLRSRHGRIVVNSNRHPTNFATNPEGECQDEVNILDSSYVYHTPVLANEVIRYLRVDDPTEDNTEKRYQQGYDTNGVEEQGEARPSYFIISSPGERKEGKEKGITLQGEMKNGKKPEGTTQERDASVKPPSSTSTPRVSLMQNTSPEYYIDATLGGGGHTLEILKSFPRTSRVVAIDKDIESIYYSKQKLQCYVDTNKLTMIHGDYRYIIHLLHRHGLPLFGRYSGILLDLGVSTHQLKCGRRGFSYQHNGLLDMSIDRYTDEEYDRMCRESIEREEGGSNEDYQYDQTNQIKRAKGESPQSEPKKGIGEILNTYSAQQLRFIMHTYGQEKKAYKIAKKIVQWRKSSGTIRTTYQLRDIVLSTCKKNYKANQKVLSRVFQSFRIYINDEMKALKEFLLSSYKLLRAKKRLVVISYHSLEYKCVEMFVHSRKNLWKKINDVDITPNEEELKANKSARSAKMSVFEKI</sequence>
<feature type="chain" id="PRO_5011001970" evidence="6">
    <location>
        <begin position="19"/>
        <end position="507"/>
    </location>
</feature>
<comment type="similarity">
    <text evidence="1">Belongs to the methyltransferase superfamily. RsmH family.</text>
</comment>
<dbReference type="HAMAP" id="MF_01007">
    <property type="entry name" value="16SrRNA_methyltr_H"/>
    <property type="match status" value="1"/>
</dbReference>
<evidence type="ECO:0000256" key="3">
    <source>
        <dbReference type="ARBA" id="ARBA00022679"/>
    </source>
</evidence>
<evidence type="ECO:0000313" key="7">
    <source>
        <dbReference type="EMBL" id="OTN63723.1"/>
    </source>
</evidence>
<dbReference type="OMA" id="KLTMIHG"/>
<proteinExistence type="inferred from homology"/>
<dbReference type="PANTHER" id="PTHR11265:SF0">
    <property type="entry name" value="12S RRNA N4-METHYLCYTIDINE METHYLTRANSFERASE"/>
    <property type="match status" value="1"/>
</dbReference>
<name>A0A1Y3DFG9_PLAKN</name>
<feature type="region of interest" description="Disordered" evidence="5">
    <location>
        <begin position="133"/>
        <end position="180"/>
    </location>
</feature>
<dbReference type="VEuPathDB" id="PlasmoDB:PKNH_1456400"/>
<dbReference type="GO" id="GO:0070475">
    <property type="term" value="P:rRNA base methylation"/>
    <property type="evidence" value="ECO:0007669"/>
    <property type="project" value="TreeGrafter"/>
</dbReference>
<dbReference type="eggNOG" id="KOG2782">
    <property type="taxonomic scope" value="Eukaryota"/>
</dbReference>
<dbReference type="Pfam" id="PF01795">
    <property type="entry name" value="Methyltransf_5"/>
    <property type="match status" value="2"/>
</dbReference>
<organism evidence="7 8">
    <name type="scientific">Plasmodium knowlesi</name>
    <dbReference type="NCBI Taxonomy" id="5850"/>
    <lineage>
        <taxon>Eukaryota</taxon>
        <taxon>Sar</taxon>
        <taxon>Alveolata</taxon>
        <taxon>Apicomplexa</taxon>
        <taxon>Aconoidasida</taxon>
        <taxon>Haemosporida</taxon>
        <taxon>Plasmodiidae</taxon>
        <taxon>Plasmodium</taxon>
        <taxon>Plasmodium (Plasmodium)</taxon>
    </lineage>
</organism>
<dbReference type="VEuPathDB" id="PlasmoDB:PKA1H_140062300"/>
<protein>
    <submittedName>
        <fullName evidence="7">Putative S-adenosyl-methyltransferase</fullName>
    </submittedName>
</protein>
<keyword evidence="3 7" id="KW-0808">Transferase</keyword>
<dbReference type="GO" id="GO:0071424">
    <property type="term" value="F:rRNA (cytosine-N4-)-methyltransferase activity"/>
    <property type="evidence" value="ECO:0007669"/>
    <property type="project" value="TreeGrafter"/>
</dbReference>
<evidence type="ECO:0000256" key="6">
    <source>
        <dbReference type="SAM" id="SignalP"/>
    </source>
</evidence>
<keyword evidence="4" id="KW-0949">S-adenosyl-L-methionine</keyword>
<evidence type="ECO:0000313" key="8">
    <source>
        <dbReference type="Proteomes" id="UP000195012"/>
    </source>
</evidence>
<dbReference type="AlphaFoldDB" id="A0A1Y3DFG9"/>
<comment type="caution">
    <text evidence="7">The sequence shown here is derived from an EMBL/GenBank/DDBJ whole genome shotgun (WGS) entry which is preliminary data.</text>
</comment>
<dbReference type="PANTHER" id="PTHR11265">
    <property type="entry name" value="S-ADENOSYL-METHYLTRANSFERASE MRAW"/>
    <property type="match status" value="1"/>
</dbReference>